<name>B0DMG8_LACBS</name>
<reference evidence="1 2" key="1">
    <citation type="journal article" date="2008" name="Nature">
        <title>The genome of Laccaria bicolor provides insights into mycorrhizal symbiosis.</title>
        <authorList>
            <person name="Martin F."/>
            <person name="Aerts A."/>
            <person name="Ahren D."/>
            <person name="Brun A."/>
            <person name="Danchin E.G.J."/>
            <person name="Duchaussoy F."/>
            <person name="Gibon J."/>
            <person name="Kohler A."/>
            <person name="Lindquist E."/>
            <person name="Pereda V."/>
            <person name="Salamov A."/>
            <person name="Shapiro H.J."/>
            <person name="Wuyts J."/>
            <person name="Blaudez D."/>
            <person name="Buee M."/>
            <person name="Brokstein P."/>
            <person name="Canbaeck B."/>
            <person name="Cohen D."/>
            <person name="Courty P.E."/>
            <person name="Coutinho P.M."/>
            <person name="Delaruelle C."/>
            <person name="Detter J.C."/>
            <person name="Deveau A."/>
            <person name="DiFazio S."/>
            <person name="Duplessis S."/>
            <person name="Fraissinet-Tachet L."/>
            <person name="Lucic E."/>
            <person name="Frey-Klett P."/>
            <person name="Fourrey C."/>
            <person name="Feussner I."/>
            <person name="Gay G."/>
            <person name="Grimwood J."/>
            <person name="Hoegger P.J."/>
            <person name="Jain P."/>
            <person name="Kilaru S."/>
            <person name="Labbe J."/>
            <person name="Lin Y.C."/>
            <person name="Legue V."/>
            <person name="Le Tacon F."/>
            <person name="Marmeisse R."/>
            <person name="Melayah D."/>
            <person name="Montanini B."/>
            <person name="Muratet M."/>
            <person name="Nehls U."/>
            <person name="Niculita-Hirzel H."/>
            <person name="Oudot-Le Secq M.P."/>
            <person name="Peter M."/>
            <person name="Quesneville H."/>
            <person name="Rajashekar B."/>
            <person name="Reich M."/>
            <person name="Rouhier N."/>
            <person name="Schmutz J."/>
            <person name="Yin T."/>
            <person name="Chalot M."/>
            <person name="Henrissat B."/>
            <person name="Kuees U."/>
            <person name="Lucas S."/>
            <person name="Van de Peer Y."/>
            <person name="Podila G.K."/>
            <person name="Polle A."/>
            <person name="Pukkila P.J."/>
            <person name="Richardson P.M."/>
            <person name="Rouze P."/>
            <person name="Sanders I.R."/>
            <person name="Stajich J.E."/>
            <person name="Tunlid A."/>
            <person name="Tuskan G."/>
            <person name="Grigoriev I.V."/>
        </authorList>
    </citation>
    <scope>NUCLEOTIDE SEQUENCE [LARGE SCALE GENOMIC DNA]</scope>
    <source>
        <strain evidence="2">S238N-H82 / ATCC MYA-4686</strain>
    </source>
</reference>
<proteinExistence type="predicted"/>
<dbReference type="AlphaFoldDB" id="B0DMG8"/>
<dbReference type="EMBL" id="DS547119">
    <property type="protein sequence ID" value="EDR04286.1"/>
    <property type="molecule type" value="Genomic_DNA"/>
</dbReference>
<evidence type="ECO:0000313" key="1">
    <source>
        <dbReference type="EMBL" id="EDR04286.1"/>
    </source>
</evidence>
<evidence type="ECO:0000313" key="2">
    <source>
        <dbReference type="Proteomes" id="UP000001194"/>
    </source>
</evidence>
<organism evidence="2">
    <name type="scientific">Laccaria bicolor (strain S238N-H82 / ATCC MYA-4686)</name>
    <name type="common">Bicoloured deceiver</name>
    <name type="synonym">Laccaria laccata var. bicolor</name>
    <dbReference type="NCBI Taxonomy" id="486041"/>
    <lineage>
        <taxon>Eukaryota</taxon>
        <taxon>Fungi</taxon>
        <taxon>Dikarya</taxon>
        <taxon>Basidiomycota</taxon>
        <taxon>Agaricomycotina</taxon>
        <taxon>Agaricomycetes</taxon>
        <taxon>Agaricomycetidae</taxon>
        <taxon>Agaricales</taxon>
        <taxon>Agaricineae</taxon>
        <taxon>Hydnangiaceae</taxon>
        <taxon>Laccaria</taxon>
    </lineage>
</organism>
<dbReference type="InParanoid" id="B0DMG8"/>
<sequence length="374" mass="41757">PLDANLCAFPTHKHLISQEALDTSPTERPNVRKRNSEDYMMPDLSETALEETNTIERWIWVGEWATRRRRRRQQDAVWLRIYLLQTVGRWNVLGWRGPAPAKLLLSQALTASVHLYLSMRAVTKAHEEGAGPGGEINGRMVIGGHDLALAQPTNTSQRSLNEQNRWLLRRSSFVRKCSATKDWSSYALDTASETPILSPGRLKEGGKEGSYSSPLRPLRHRSPARTWIGFWGVMRFALVSDALLAASTSAFAPLFTRQDVAVSPFVSQCDGDLGRCSLPSTRLQLSLQQHSILSTPVTATVTNAISRGYELANAIDLKYTSMATFSSVQVERNLDIFKNRTLSTFYSKLFVSLSHNCLVVAVDFRFITLCSKGA</sequence>
<protein>
    <submittedName>
        <fullName evidence="1">Predicted protein</fullName>
    </submittedName>
</protein>
<dbReference type="GeneID" id="6080801"/>
<gene>
    <name evidence="1" type="ORF">LACBIDRAFT_330786</name>
</gene>
<dbReference type="Proteomes" id="UP000001194">
    <property type="component" value="Unassembled WGS sequence"/>
</dbReference>
<dbReference type="RefSeq" id="XP_001885177.1">
    <property type="nucleotide sequence ID" value="XM_001885142.1"/>
</dbReference>
<dbReference type="KEGG" id="lbc:LACBIDRAFT_330786"/>
<dbReference type="HOGENOM" id="CLU_740942_0_0_1"/>
<accession>B0DMG8</accession>
<keyword evidence="2" id="KW-1185">Reference proteome</keyword>
<feature type="non-terminal residue" evidence="1">
    <location>
        <position position="1"/>
    </location>
</feature>